<comment type="caution">
    <text evidence="2">The sequence shown here is derived from an EMBL/GenBank/DDBJ whole genome shotgun (WGS) entry which is preliminary data.</text>
</comment>
<dbReference type="EMBL" id="JAUJYO010000019">
    <property type="protein sequence ID" value="KAK1287591.1"/>
    <property type="molecule type" value="Genomic_DNA"/>
</dbReference>
<dbReference type="AlphaFoldDB" id="A0AAV9CFH4"/>
<feature type="region of interest" description="Disordered" evidence="1">
    <location>
        <begin position="1"/>
        <end position="33"/>
    </location>
</feature>
<dbReference type="PANTHER" id="PTHR47122">
    <property type="entry name" value="MYB-LIKE DNA-BINDING DOMAIN CONTAINING PROTEIN, EXPRESSED"/>
    <property type="match status" value="1"/>
</dbReference>
<dbReference type="Proteomes" id="UP001180020">
    <property type="component" value="Unassembled WGS sequence"/>
</dbReference>
<name>A0AAV9CFH4_ACOCL</name>
<feature type="compositionally biased region" description="Polar residues" evidence="1">
    <location>
        <begin position="12"/>
        <end position="33"/>
    </location>
</feature>
<organism evidence="2 3">
    <name type="scientific">Acorus calamus</name>
    <name type="common">Sweet flag</name>
    <dbReference type="NCBI Taxonomy" id="4465"/>
    <lineage>
        <taxon>Eukaryota</taxon>
        <taxon>Viridiplantae</taxon>
        <taxon>Streptophyta</taxon>
        <taxon>Embryophyta</taxon>
        <taxon>Tracheophyta</taxon>
        <taxon>Spermatophyta</taxon>
        <taxon>Magnoliopsida</taxon>
        <taxon>Liliopsida</taxon>
        <taxon>Acoraceae</taxon>
        <taxon>Acorus</taxon>
    </lineage>
</organism>
<evidence type="ECO:0000256" key="1">
    <source>
        <dbReference type="SAM" id="MobiDB-lite"/>
    </source>
</evidence>
<gene>
    <name evidence="2" type="ORF">QJS10_CPB19g01852</name>
</gene>
<sequence length="546" mass="61628">METLVEEVGVNGESQAETAPLGNDSSSTSQEQISDPVVYKLVRVEGDGRLVPATDDELMEVENMLEDDKSELHITDDPKHPESHFSLKSYLHMKLALVLWYMIVIEGLHEYVNLDRLRLSNKLYLSDVPQSEDTDASERKMNARLEYIEVMLQKVKHEERLRLACESPDQSSKYANMDELSLRQHDHLPVNDEEFVSEKSSQEIASPILRGSEDSKVNLNDTENFQELADDITAGGSSVTQNSTSSKPDCSTSSDMICIDNLSIRELQETFKATFGRETSVKDKLWLKRRIIMGLTNSCNVPQTTFMVKRKYLLENNVGGTHSGSENSKSEVGCMPTAETNNTEYANELDSPAKLSNQREDQQVAFGMTLKKPKEPYNVQSEDIHMEQVKRARKPTRRYIEELSEAETKEFSGRLIPYIRNSGHGQASPKSRVQPVQHVGSEGRVFVTRQDSLGGSGVKIPCVSRVRRGRPRQDFMALLNYHPSDTDAKLVERAHNVHVSQHDSESGKKSWQNRDLALKSPQSDVADTGEEKGPFERNLTLRWITP</sequence>
<dbReference type="PANTHER" id="PTHR47122:SF4">
    <property type="entry name" value="TRF-LIKE 3"/>
    <property type="match status" value="1"/>
</dbReference>
<proteinExistence type="predicted"/>
<accession>A0AAV9CFH4</accession>
<protein>
    <submittedName>
        <fullName evidence="2">Uncharacterized protein</fullName>
    </submittedName>
</protein>
<evidence type="ECO:0000313" key="3">
    <source>
        <dbReference type="Proteomes" id="UP001180020"/>
    </source>
</evidence>
<reference evidence="2" key="2">
    <citation type="submission" date="2023-06" db="EMBL/GenBank/DDBJ databases">
        <authorList>
            <person name="Ma L."/>
            <person name="Liu K.-W."/>
            <person name="Li Z."/>
            <person name="Hsiao Y.-Y."/>
            <person name="Qi Y."/>
            <person name="Fu T."/>
            <person name="Tang G."/>
            <person name="Zhang D."/>
            <person name="Sun W.-H."/>
            <person name="Liu D.-K."/>
            <person name="Li Y."/>
            <person name="Chen G.-Z."/>
            <person name="Liu X.-D."/>
            <person name="Liao X.-Y."/>
            <person name="Jiang Y.-T."/>
            <person name="Yu X."/>
            <person name="Hao Y."/>
            <person name="Huang J."/>
            <person name="Zhao X.-W."/>
            <person name="Ke S."/>
            <person name="Chen Y.-Y."/>
            <person name="Wu W.-L."/>
            <person name="Hsu J.-L."/>
            <person name="Lin Y.-F."/>
            <person name="Huang M.-D."/>
            <person name="Li C.-Y."/>
            <person name="Huang L."/>
            <person name="Wang Z.-W."/>
            <person name="Zhao X."/>
            <person name="Zhong W.-Y."/>
            <person name="Peng D.-H."/>
            <person name="Ahmad S."/>
            <person name="Lan S."/>
            <person name="Zhang J.-S."/>
            <person name="Tsai W.-C."/>
            <person name="Van De Peer Y."/>
            <person name="Liu Z.-J."/>
        </authorList>
    </citation>
    <scope>NUCLEOTIDE SEQUENCE</scope>
    <source>
        <strain evidence="2">CP</strain>
        <tissue evidence="2">Leaves</tissue>
    </source>
</reference>
<keyword evidence="3" id="KW-1185">Reference proteome</keyword>
<evidence type="ECO:0000313" key="2">
    <source>
        <dbReference type="EMBL" id="KAK1287591.1"/>
    </source>
</evidence>
<reference evidence="2" key="1">
    <citation type="journal article" date="2023" name="Nat. Commun.">
        <title>Diploid and tetraploid genomes of Acorus and the evolution of monocots.</title>
        <authorList>
            <person name="Ma L."/>
            <person name="Liu K.W."/>
            <person name="Li Z."/>
            <person name="Hsiao Y.Y."/>
            <person name="Qi Y."/>
            <person name="Fu T."/>
            <person name="Tang G.D."/>
            <person name="Zhang D."/>
            <person name="Sun W.H."/>
            <person name="Liu D.K."/>
            <person name="Li Y."/>
            <person name="Chen G.Z."/>
            <person name="Liu X.D."/>
            <person name="Liao X.Y."/>
            <person name="Jiang Y.T."/>
            <person name="Yu X."/>
            <person name="Hao Y."/>
            <person name="Huang J."/>
            <person name="Zhao X.W."/>
            <person name="Ke S."/>
            <person name="Chen Y.Y."/>
            <person name="Wu W.L."/>
            <person name="Hsu J.L."/>
            <person name="Lin Y.F."/>
            <person name="Huang M.D."/>
            <person name="Li C.Y."/>
            <person name="Huang L."/>
            <person name="Wang Z.W."/>
            <person name="Zhao X."/>
            <person name="Zhong W.Y."/>
            <person name="Peng D.H."/>
            <person name="Ahmad S."/>
            <person name="Lan S."/>
            <person name="Zhang J.S."/>
            <person name="Tsai W.C."/>
            <person name="Van de Peer Y."/>
            <person name="Liu Z.J."/>
        </authorList>
    </citation>
    <scope>NUCLEOTIDE SEQUENCE</scope>
    <source>
        <strain evidence="2">CP</strain>
    </source>
</reference>